<keyword evidence="3" id="KW-1185">Reference proteome</keyword>
<feature type="chain" id="PRO_5043531028" evidence="1">
    <location>
        <begin position="17"/>
        <end position="100"/>
    </location>
</feature>
<protein>
    <submittedName>
        <fullName evidence="2">Uncharacterized protein</fullName>
    </submittedName>
</protein>
<feature type="signal peptide" evidence="1">
    <location>
        <begin position="1"/>
        <end position="16"/>
    </location>
</feature>
<dbReference type="EMBL" id="JBEDUW010000003">
    <property type="protein sequence ID" value="KAK9936626.1"/>
    <property type="molecule type" value="Genomic_DNA"/>
</dbReference>
<dbReference type="Proteomes" id="UP001457282">
    <property type="component" value="Unassembled WGS sequence"/>
</dbReference>
<evidence type="ECO:0000313" key="2">
    <source>
        <dbReference type="EMBL" id="KAK9936626.1"/>
    </source>
</evidence>
<keyword evidence="1" id="KW-0732">Signal</keyword>
<dbReference type="GO" id="GO:0006970">
    <property type="term" value="P:response to osmotic stress"/>
    <property type="evidence" value="ECO:0007669"/>
    <property type="project" value="InterPro"/>
</dbReference>
<gene>
    <name evidence="2" type="ORF">M0R45_013455</name>
</gene>
<dbReference type="GO" id="GO:0006995">
    <property type="term" value="P:cellular response to nitrogen starvation"/>
    <property type="evidence" value="ECO:0007669"/>
    <property type="project" value="InterPro"/>
</dbReference>
<dbReference type="PANTHER" id="PTHR37180:SF2">
    <property type="entry name" value="PRECURSOR OF CEP14"/>
    <property type="match status" value="1"/>
</dbReference>
<dbReference type="AlphaFoldDB" id="A0AAW1XK48"/>
<dbReference type="InterPro" id="IPR038930">
    <property type="entry name" value="CEP13/CEP14"/>
</dbReference>
<evidence type="ECO:0000313" key="3">
    <source>
        <dbReference type="Proteomes" id="UP001457282"/>
    </source>
</evidence>
<organism evidence="2 3">
    <name type="scientific">Rubus argutus</name>
    <name type="common">Southern blackberry</name>
    <dbReference type="NCBI Taxonomy" id="59490"/>
    <lineage>
        <taxon>Eukaryota</taxon>
        <taxon>Viridiplantae</taxon>
        <taxon>Streptophyta</taxon>
        <taxon>Embryophyta</taxon>
        <taxon>Tracheophyta</taxon>
        <taxon>Spermatophyta</taxon>
        <taxon>Magnoliopsida</taxon>
        <taxon>eudicotyledons</taxon>
        <taxon>Gunneridae</taxon>
        <taxon>Pentapetalae</taxon>
        <taxon>rosids</taxon>
        <taxon>fabids</taxon>
        <taxon>Rosales</taxon>
        <taxon>Rosaceae</taxon>
        <taxon>Rosoideae</taxon>
        <taxon>Rosoideae incertae sedis</taxon>
        <taxon>Rubus</taxon>
    </lineage>
</organism>
<evidence type="ECO:0000256" key="1">
    <source>
        <dbReference type="SAM" id="SignalP"/>
    </source>
</evidence>
<proteinExistence type="predicted"/>
<accession>A0AAW1XK48</accession>
<sequence length="100" mass="10745">MARLSALAFVFIVVSASVVSTLEARKLFDTSEHQFKKRAASYSLDGSLFLSALPKGTVPASTPSKKGHAFIVDEKLIARRHLVGNDRRALQSVPSPGVGH</sequence>
<name>A0AAW1XK48_RUBAR</name>
<dbReference type="PANTHER" id="PTHR37180">
    <property type="entry name" value="PRECURSOR OF CEP14"/>
    <property type="match status" value="1"/>
</dbReference>
<reference evidence="2 3" key="1">
    <citation type="journal article" date="2023" name="G3 (Bethesda)">
        <title>A chromosome-length genome assembly and annotation of blackberry (Rubus argutus, cv. 'Hillquist').</title>
        <authorList>
            <person name="Bruna T."/>
            <person name="Aryal R."/>
            <person name="Dudchenko O."/>
            <person name="Sargent D.J."/>
            <person name="Mead D."/>
            <person name="Buti M."/>
            <person name="Cavallini A."/>
            <person name="Hytonen T."/>
            <person name="Andres J."/>
            <person name="Pham M."/>
            <person name="Weisz D."/>
            <person name="Mascagni F."/>
            <person name="Usai G."/>
            <person name="Natali L."/>
            <person name="Bassil N."/>
            <person name="Fernandez G.E."/>
            <person name="Lomsadze A."/>
            <person name="Armour M."/>
            <person name="Olukolu B."/>
            <person name="Poorten T."/>
            <person name="Britton C."/>
            <person name="Davik J."/>
            <person name="Ashrafi H."/>
            <person name="Aiden E.L."/>
            <person name="Borodovsky M."/>
            <person name="Worthington M."/>
        </authorList>
    </citation>
    <scope>NUCLEOTIDE SEQUENCE [LARGE SCALE GENOMIC DNA]</scope>
    <source>
        <strain evidence="2">PI 553951</strain>
    </source>
</reference>
<comment type="caution">
    <text evidence="2">The sequence shown here is derived from an EMBL/GenBank/DDBJ whole genome shotgun (WGS) entry which is preliminary data.</text>
</comment>